<organism evidence="1 2">
    <name type="scientific">Flavobacterium album</name>
    <dbReference type="NCBI Taxonomy" id="2175091"/>
    <lineage>
        <taxon>Bacteria</taxon>
        <taxon>Pseudomonadati</taxon>
        <taxon>Bacteroidota</taxon>
        <taxon>Flavobacteriia</taxon>
        <taxon>Flavobacteriales</taxon>
        <taxon>Flavobacteriaceae</taxon>
        <taxon>Flavobacterium</taxon>
    </lineage>
</organism>
<name>A0A2S1QTF4_9FLAO</name>
<proteinExistence type="predicted"/>
<sequence>MYHSIVNGLSILINNIGTKPFGVGSGAGIDNDIIAGLFIKKVGTVGNVNQLGLERKGGRGRKYAVPKYILFVITEFYIVLKGNSIQYFFEFNTFLFVLPKRIGGEKKKQLNSKKCRMFNLIQTLI</sequence>
<accession>A0A2S1QTF4</accession>
<evidence type="ECO:0000313" key="1">
    <source>
        <dbReference type="EMBL" id="AWH83708.1"/>
    </source>
</evidence>
<dbReference type="AlphaFoldDB" id="A0A2S1QTF4"/>
<evidence type="ECO:0000313" key="2">
    <source>
        <dbReference type="Proteomes" id="UP000244929"/>
    </source>
</evidence>
<reference evidence="1 2" key="1">
    <citation type="submission" date="2018-04" db="EMBL/GenBank/DDBJ databases">
        <title>Genome sequencing of Flavobacterium sp. HYN0059.</title>
        <authorList>
            <person name="Yi H."/>
            <person name="Baek C."/>
        </authorList>
    </citation>
    <scope>NUCLEOTIDE SEQUENCE [LARGE SCALE GENOMIC DNA]</scope>
    <source>
        <strain evidence="1 2">HYN0059</strain>
    </source>
</reference>
<dbReference type="Proteomes" id="UP000244929">
    <property type="component" value="Chromosome"/>
</dbReference>
<keyword evidence="2" id="KW-1185">Reference proteome</keyword>
<dbReference type="EMBL" id="CP029186">
    <property type="protein sequence ID" value="AWH83708.1"/>
    <property type="molecule type" value="Genomic_DNA"/>
</dbReference>
<protein>
    <submittedName>
        <fullName evidence="1">Uncharacterized protein</fullName>
    </submittedName>
</protein>
<gene>
    <name evidence="1" type="ORF">HYN59_00625</name>
</gene>
<dbReference type="KEGG" id="falb:HYN59_00625"/>